<feature type="domain" description="Peptidase M13 C-terminal" evidence="9">
    <location>
        <begin position="586"/>
        <end position="796"/>
    </location>
</feature>
<dbReference type="GO" id="GO:0016485">
    <property type="term" value="P:protein processing"/>
    <property type="evidence" value="ECO:0007669"/>
    <property type="project" value="TreeGrafter"/>
</dbReference>
<keyword evidence="6" id="KW-0862">Zinc</keyword>
<feature type="domain" description="Peptidase M13 N-terminal" evidence="10">
    <location>
        <begin position="117"/>
        <end position="522"/>
    </location>
</feature>
<name>A0A9J6F2Z6_RHIMP</name>
<keyword evidence="7" id="KW-0482">Metalloprotease</keyword>
<dbReference type="PANTHER" id="PTHR11733:SF241">
    <property type="entry name" value="GH26575P-RELATED"/>
    <property type="match status" value="1"/>
</dbReference>
<dbReference type="Proteomes" id="UP000821866">
    <property type="component" value="Chromosome 1"/>
</dbReference>
<dbReference type="Pfam" id="PF05649">
    <property type="entry name" value="Peptidase_M13_N"/>
    <property type="match status" value="1"/>
</dbReference>
<sequence length="798" mass="89155">MTSPDTIVAWSRARSRRPPLAPTFAIAPLLRTARFKIVMQRRLLALLGCIWLCFAMGIVCTIFTVKLKIQTEYILRALESFYSQQQMTEKPAGECKTASCHWHSDYLWGRLNESVDPCQDFYAHVCSSAWFREDGQLSDQPYADFSVAQLLADVRDSLTLYGSRQPESGHGAWSFPVQAVSLLHLCHRASSSSSSTSGWNEVHDVLFRVGLGGWPFADEPPADWSLLPVLAGLERDVGEGVLANVALRRDLSQADEYQLHVDPPETLLHKFLLHRRSSNSLVEYETQLAQLLSSAAGGNASGAAVVNASISRDSVYSRLAADLVAFEKRLEAIRAAPLLPLEQRYVRAGQLGAVAKWNWTTFLAETFHGTRTVVHNTTVVCDRCTYFSKATLLVQETPQRTLANYAGVKLIVLLSPLLSADESWSAFVTKLASRGLSGLSERLEACLSLLERTYHYGTAMLARMSLGRQFSTVYRTQYDRQLAALASSVLHSASQRASRLAFLRSDERRKAQSKLQAMSFQVFGTAPSLYWPALYYGVSSPLLRESEPLVSTVTLLRHTRRVYLLSKVPNLDLDARYPLRVFGAPNSYYYPLRNLLFLPQSLVAFLTRVSNTIDAPFIPVIGRPILAEALRAIDALDGRHIDDVLSLQTWWGHNSSARFDRLTRCLLDQYAAIFWSSTSGSVSANWRENVDVHALFRDVASVGPLLEAFRQRPGSDKITVRVSRKRVLDPTQLFFVNFALSLCDHHGRGTMGRLQTKLGLVPNAVRVNLALANSREFARAFKCSPNRTMAPATRCRTW</sequence>
<dbReference type="InterPro" id="IPR008753">
    <property type="entry name" value="Peptidase_M13_N"/>
</dbReference>
<accession>A0A9J6F2Z6</accession>
<evidence type="ECO:0000256" key="4">
    <source>
        <dbReference type="ARBA" id="ARBA00022723"/>
    </source>
</evidence>
<keyword evidence="12" id="KW-1185">Reference proteome</keyword>
<dbReference type="VEuPathDB" id="VectorBase:LOC119166701"/>
<keyword evidence="4" id="KW-0479">Metal-binding</keyword>
<dbReference type="SUPFAM" id="SSF55486">
    <property type="entry name" value="Metalloproteases ('zincins'), catalytic domain"/>
    <property type="match status" value="1"/>
</dbReference>
<keyword evidence="5" id="KW-0378">Hydrolase</keyword>
<dbReference type="GO" id="GO:0004222">
    <property type="term" value="F:metalloendopeptidase activity"/>
    <property type="evidence" value="ECO:0007669"/>
    <property type="project" value="InterPro"/>
</dbReference>
<dbReference type="AlphaFoldDB" id="A0A9J6F2Z6"/>
<protein>
    <recommendedName>
        <fullName evidence="13">M13 family peptidase</fullName>
    </recommendedName>
</protein>
<dbReference type="InterPro" id="IPR018497">
    <property type="entry name" value="Peptidase_M13_C"/>
</dbReference>
<evidence type="ECO:0000256" key="6">
    <source>
        <dbReference type="ARBA" id="ARBA00022833"/>
    </source>
</evidence>
<evidence type="ECO:0000313" key="11">
    <source>
        <dbReference type="EMBL" id="KAH8041166.1"/>
    </source>
</evidence>
<evidence type="ECO:0000313" key="12">
    <source>
        <dbReference type="Proteomes" id="UP000821866"/>
    </source>
</evidence>
<dbReference type="PROSITE" id="PS51885">
    <property type="entry name" value="NEPRILYSIN"/>
    <property type="match status" value="1"/>
</dbReference>
<dbReference type="InterPro" id="IPR042089">
    <property type="entry name" value="Peptidase_M13_dom_2"/>
</dbReference>
<keyword evidence="3" id="KW-0645">Protease</keyword>
<dbReference type="InterPro" id="IPR000718">
    <property type="entry name" value="Peptidase_M13"/>
</dbReference>
<organism evidence="11 12">
    <name type="scientific">Rhipicephalus microplus</name>
    <name type="common">Cattle tick</name>
    <name type="synonym">Boophilus microplus</name>
    <dbReference type="NCBI Taxonomy" id="6941"/>
    <lineage>
        <taxon>Eukaryota</taxon>
        <taxon>Metazoa</taxon>
        <taxon>Ecdysozoa</taxon>
        <taxon>Arthropoda</taxon>
        <taxon>Chelicerata</taxon>
        <taxon>Arachnida</taxon>
        <taxon>Acari</taxon>
        <taxon>Parasitiformes</taxon>
        <taxon>Ixodida</taxon>
        <taxon>Ixodoidea</taxon>
        <taxon>Ixodidae</taxon>
        <taxon>Rhipicephalinae</taxon>
        <taxon>Rhipicephalus</taxon>
        <taxon>Boophilus</taxon>
    </lineage>
</organism>
<dbReference type="GO" id="GO:0046872">
    <property type="term" value="F:metal ion binding"/>
    <property type="evidence" value="ECO:0007669"/>
    <property type="project" value="UniProtKB-KW"/>
</dbReference>
<dbReference type="EMBL" id="JABSTU010000001">
    <property type="protein sequence ID" value="KAH8041166.1"/>
    <property type="molecule type" value="Genomic_DNA"/>
</dbReference>
<dbReference type="Gene3D" id="3.40.390.10">
    <property type="entry name" value="Collagenase (Catalytic Domain)"/>
    <property type="match status" value="1"/>
</dbReference>
<evidence type="ECO:0000259" key="9">
    <source>
        <dbReference type="Pfam" id="PF01431"/>
    </source>
</evidence>
<evidence type="ECO:0008006" key="13">
    <source>
        <dbReference type="Google" id="ProtNLM"/>
    </source>
</evidence>
<dbReference type="InterPro" id="IPR024079">
    <property type="entry name" value="MetalloPept_cat_dom_sf"/>
</dbReference>
<evidence type="ECO:0000256" key="5">
    <source>
        <dbReference type="ARBA" id="ARBA00022801"/>
    </source>
</evidence>
<gene>
    <name evidence="11" type="ORF">HPB51_013826</name>
</gene>
<proteinExistence type="inferred from homology"/>
<feature type="transmembrane region" description="Helical" evidence="8">
    <location>
        <begin position="43"/>
        <end position="65"/>
    </location>
</feature>
<dbReference type="Pfam" id="PF01431">
    <property type="entry name" value="Peptidase_M13"/>
    <property type="match status" value="1"/>
</dbReference>
<dbReference type="GO" id="GO:0005886">
    <property type="term" value="C:plasma membrane"/>
    <property type="evidence" value="ECO:0007669"/>
    <property type="project" value="TreeGrafter"/>
</dbReference>
<evidence type="ECO:0000256" key="3">
    <source>
        <dbReference type="ARBA" id="ARBA00022670"/>
    </source>
</evidence>
<dbReference type="PANTHER" id="PTHR11733">
    <property type="entry name" value="ZINC METALLOPROTEASE FAMILY M13 NEPRILYSIN-RELATED"/>
    <property type="match status" value="1"/>
</dbReference>
<comment type="cofactor">
    <cofactor evidence="1">
        <name>Zn(2+)</name>
        <dbReference type="ChEBI" id="CHEBI:29105"/>
    </cofactor>
</comment>
<comment type="similarity">
    <text evidence="2">Belongs to the peptidase M13 family.</text>
</comment>
<evidence type="ECO:0000256" key="2">
    <source>
        <dbReference type="ARBA" id="ARBA00007357"/>
    </source>
</evidence>
<reference evidence="11" key="1">
    <citation type="journal article" date="2020" name="Cell">
        <title>Large-Scale Comparative Analyses of Tick Genomes Elucidate Their Genetic Diversity and Vector Capacities.</title>
        <authorList>
            <consortium name="Tick Genome and Microbiome Consortium (TIGMIC)"/>
            <person name="Jia N."/>
            <person name="Wang J."/>
            <person name="Shi W."/>
            <person name="Du L."/>
            <person name="Sun Y."/>
            <person name="Zhan W."/>
            <person name="Jiang J.F."/>
            <person name="Wang Q."/>
            <person name="Zhang B."/>
            <person name="Ji P."/>
            <person name="Bell-Sakyi L."/>
            <person name="Cui X.M."/>
            <person name="Yuan T.T."/>
            <person name="Jiang B.G."/>
            <person name="Yang W.F."/>
            <person name="Lam T.T."/>
            <person name="Chang Q.C."/>
            <person name="Ding S.J."/>
            <person name="Wang X.J."/>
            <person name="Zhu J.G."/>
            <person name="Ruan X.D."/>
            <person name="Zhao L."/>
            <person name="Wei J.T."/>
            <person name="Ye R.Z."/>
            <person name="Que T.C."/>
            <person name="Du C.H."/>
            <person name="Zhou Y.H."/>
            <person name="Cheng J.X."/>
            <person name="Dai P.F."/>
            <person name="Guo W.B."/>
            <person name="Han X.H."/>
            <person name="Huang E.J."/>
            <person name="Li L.F."/>
            <person name="Wei W."/>
            <person name="Gao Y.C."/>
            <person name="Liu J.Z."/>
            <person name="Shao H.Z."/>
            <person name="Wang X."/>
            <person name="Wang C.C."/>
            <person name="Yang T.C."/>
            <person name="Huo Q.B."/>
            <person name="Li W."/>
            <person name="Chen H.Y."/>
            <person name="Chen S.E."/>
            <person name="Zhou L.G."/>
            <person name="Ni X.B."/>
            <person name="Tian J.H."/>
            <person name="Sheng Y."/>
            <person name="Liu T."/>
            <person name="Pan Y.S."/>
            <person name="Xia L.Y."/>
            <person name="Li J."/>
            <person name="Zhao F."/>
            <person name="Cao W.C."/>
        </authorList>
    </citation>
    <scope>NUCLEOTIDE SEQUENCE</scope>
    <source>
        <strain evidence="11">Rmic-2018</strain>
    </source>
</reference>
<evidence type="ECO:0000259" key="10">
    <source>
        <dbReference type="Pfam" id="PF05649"/>
    </source>
</evidence>
<evidence type="ECO:0000256" key="1">
    <source>
        <dbReference type="ARBA" id="ARBA00001947"/>
    </source>
</evidence>
<evidence type="ECO:0000256" key="8">
    <source>
        <dbReference type="SAM" id="Phobius"/>
    </source>
</evidence>
<keyword evidence="8" id="KW-0812">Transmembrane</keyword>
<dbReference type="Gene3D" id="1.10.1380.10">
    <property type="entry name" value="Neutral endopeptidase , domain2"/>
    <property type="match status" value="1"/>
</dbReference>
<comment type="caution">
    <text evidence="11">The sequence shown here is derived from an EMBL/GenBank/DDBJ whole genome shotgun (WGS) entry which is preliminary data.</text>
</comment>
<keyword evidence="8" id="KW-0472">Membrane</keyword>
<keyword evidence="8" id="KW-1133">Transmembrane helix</keyword>
<reference evidence="11" key="2">
    <citation type="submission" date="2021-09" db="EMBL/GenBank/DDBJ databases">
        <authorList>
            <person name="Jia N."/>
            <person name="Wang J."/>
            <person name="Shi W."/>
            <person name="Du L."/>
            <person name="Sun Y."/>
            <person name="Zhan W."/>
            <person name="Jiang J."/>
            <person name="Wang Q."/>
            <person name="Zhang B."/>
            <person name="Ji P."/>
            <person name="Sakyi L.B."/>
            <person name="Cui X."/>
            <person name="Yuan T."/>
            <person name="Jiang B."/>
            <person name="Yang W."/>
            <person name="Lam T.T.-Y."/>
            <person name="Chang Q."/>
            <person name="Ding S."/>
            <person name="Wang X."/>
            <person name="Zhu J."/>
            <person name="Ruan X."/>
            <person name="Zhao L."/>
            <person name="Wei J."/>
            <person name="Que T."/>
            <person name="Du C."/>
            <person name="Cheng J."/>
            <person name="Dai P."/>
            <person name="Han X."/>
            <person name="Huang E."/>
            <person name="Gao Y."/>
            <person name="Liu J."/>
            <person name="Shao H."/>
            <person name="Ye R."/>
            <person name="Li L."/>
            <person name="Wei W."/>
            <person name="Wang X."/>
            <person name="Wang C."/>
            <person name="Huo Q."/>
            <person name="Li W."/>
            <person name="Guo W."/>
            <person name="Chen H."/>
            <person name="Chen S."/>
            <person name="Zhou L."/>
            <person name="Zhou L."/>
            <person name="Ni X."/>
            <person name="Tian J."/>
            <person name="Zhou Y."/>
            <person name="Sheng Y."/>
            <person name="Liu T."/>
            <person name="Pan Y."/>
            <person name="Xia L."/>
            <person name="Li J."/>
            <person name="Zhao F."/>
            <person name="Cao W."/>
        </authorList>
    </citation>
    <scope>NUCLEOTIDE SEQUENCE</scope>
    <source>
        <strain evidence="11">Rmic-2018</strain>
        <tissue evidence="11">Larvae</tissue>
    </source>
</reference>
<evidence type="ECO:0000256" key="7">
    <source>
        <dbReference type="ARBA" id="ARBA00023049"/>
    </source>
</evidence>